<dbReference type="PANTHER" id="PTHR21340:SF0">
    <property type="entry name" value="BIS(5'-NUCLEOSYL)-TETRAPHOSPHATASE [ASYMMETRICAL]"/>
    <property type="match status" value="1"/>
</dbReference>
<dbReference type="Gene3D" id="3.90.79.10">
    <property type="entry name" value="Nucleoside Triphosphate Pyrophosphohydrolase"/>
    <property type="match status" value="1"/>
</dbReference>
<protein>
    <submittedName>
        <fullName evidence="3">NTP pyrophosphohydrolase MutT</fullName>
    </submittedName>
</protein>
<organism evidence="3 4">
    <name type="scientific">Kineosphaera limosa NBRC 100340</name>
    <dbReference type="NCBI Taxonomy" id="1184609"/>
    <lineage>
        <taxon>Bacteria</taxon>
        <taxon>Bacillati</taxon>
        <taxon>Actinomycetota</taxon>
        <taxon>Actinomycetes</taxon>
        <taxon>Micrococcales</taxon>
        <taxon>Dermatophilaceae</taxon>
        <taxon>Kineosphaera</taxon>
    </lineage>
</organism>
<accession>K6WPX9</accession>
<dbReference type="SMART" id="SM00855">
    <property type="entry name" value="PGAM"/>
    <property type="match status" value="1"/>
</dbReference>
<dbReference type="eggNOG" id="COG0494">
    <property type="taxonomic scope" value="Bacteria"/>
</dbReference>
<proteinExistence type="predicted"/>
<dbReference type="GO" id="GO:0006167">
    <property type="term" value="P:AMP biosynthetic process"/>
    <property type="evidence" value="ECO:0007669"/>
    <property type="project" value="TreeGrafter"/>
</dbReference>
<dbReference type="PROSITE" id="PS00893">
    <property type="entry name" value="NUDIX_BOX"/>
    <property type="match status" value="1"/>
</dbReference>
<dbReference type="SUPFAM" id="SSF55811">
    <property type="entry name" value="Nudix"/>
    <property type="match status" value="1"/>
</dbReference>
<dbReference type="RefSeq" id="WP_006592388.1">
    <property type="nucleotide sequence ID" value="NZ_BAHD01000028.1"/>
</dbReference>
<dbReference type="InterPro" id="IPR029033">
    <property type="entry name" value="His_PPase_superfam"/>
</dbReference>
<dbReference type="AlphaFoldDB" id="K6WPX9"/>
<evidence type="ECO:0000259" key="2">
    <source>
        <dbReference type="PROSITE" id="PS51462"/>
    </source>
</evidence>
<dbReference type="InterPro" id="IPR000086">
    <property type="entry name" value="NUDIX_hydrolase_dom"/>
</dbReference>
<feature type="domain" description="Nudix hydrolase" evidence="2">
    <location>
        <begin position="6"/>
        <end position="133"/>
    </location>
</feature>
<dbReference type="SUPFAM" id="SSF53254">
    <property type="entry name" value="Phosphoglycerate mutase-like"/>
    <property type="match status" value="1"/>
</dbReference>
<evidence type="ECO:0000256" key="1">
    <source>
        <dbReference type="ARBA" id="ARBA00022801"/>
    </source>
</evidence>
<gene>
    <name evidence="3" type="primary">mutT</name>
    <name evidence="3" type="ORF">KILIM_028_00100</name>
</gene>
<keyword evidence="4" id="KW-1185">Reference proteome</keyword>
<dbReference type="Gene3D" id="3.40.50.1240">
    <property type="entry name" value="Phosphoglycerate mutase-like"/>
    <property type="match status" value="1"/>
</dbReference>
<dbReference type="Pfam" id="PF00300">
    <property type="entry name" value="His_Phos_1"/>
    <property type="match status" value="1"/>
</dbReference>
<dbReference type="CDD" id="cd07067">
    <property type="entry name" value="HP_PGM_like"/>
    <property type="match status" value="1"/>
</dbReference>
<dbReference type="CDD" id="cd03673">
    <property type="entry name" value="NUDIX_Ap6A_hydrolase"/>
    <property type="match status" value="1"/>
</dbReference>
<dbReference type="InterPro" id="IPR020084">
    <property type="entry name" value="NUDIX_hydrolase_CS"/>
</dbReference>
<dbReference type="STRING" id="1184609.KILIM_028_00100"/>
<comment type="caution">
    <text evidence="3">The sequence shown here is derived from an EMBL/GenBank/DDBJ whole genome shotgun (WGS) entry which is preliminary data.</text>
</comment>
<reference evidence="3 4" key="1">
    <citation type="submission" date="2012-08" db="EMBL/GenBank/DDBJ databases">
        <title>Whole genome shotgun sequence of Kineosphaera limosa NBRC 100340.</title>
        <authorList>
            <person name="Yoshida I."/>
            <person name="Isaki S."/>
            <person name="Hosoyama A."/>
            <person name="Tsuchikane K."/>
            <person name="Katsumata H."/>
            <person name="Ando Y."/>
            <person name="Ohji S."/>
            <person name="Hamada M."/>
            <person name="Tamura T."/>
            <person name="Yamazoe A."/>
            <person name="Yamazaki S."/>
            <person name="Fujita N."/>
        </authorList>
    </citation>
    <scope>NUCLEOTIDE SEQUENCE [LARGE SCALE GENOMIC DNA]</scope>
    <source>
        <strain evidence="3 4">NBRC 100340</strain>
    </source>
</reference>
<dbReference type="InterPro" id="IPR013078">
    <property type="entry name" value="His_Pase_superF_clade-1"/>
</dbReference>
<dbReference type="Proteomes" id="UP000008366">
    <property type="component" value="Unassembled WGS sequence"/>
</dbReference>
<dbReference type="GO" id="GO:0006754">
    <property type="term" value="P:ATP biosynthetic process"/>
    <property type="evidence" value="ECO:0007669"/>
    <property type="project" value="TreeGrafter"/>
</dbReference>
<name>K6WPX9_9MICO</name>
<keyword evidence="1 3" id="KW-0378">Hydrolase</keyword>
<dbReference type="EMBL" id="BAHD01000028">
    <property type="protein sequence ID" value="GAB95856.1"/>
    <property type="molecule type" value="Genomic_DNA"/>
</dbReference>
<dbReference type="PROSITE" id="PS51462">
    <property type="entry name" value="NUDIX"/>
    <property type="match status" value="1"/>
</dbReference>
<dbReference type="InterPro" id="IPR051325">
    <property type="entry name" value="Nudix_hydrolase_domain"/>
</dbReference>
<dbReference type="Pfam" id="PF00293">
    <property type="entry name" value="NUDIX"/>
    <property type="match status" value="1"/>
</dbReference>
<dbReference type="InterPro" id="IPR015797">
    <property type="entry name" value="NUDIX_hydrolase-like_dom_sf"/>
</dbReference>
<dbReference type="PANTHER" id="PTHR21340">
    <property type="entry name" value="DIADENOSINE 5,5-P1,P4-TETRAPHOSPHATE PYROPHOSPHOHYDROLASE MUTT"/>
    <property type="match status" value="1"/>
</dbReference>
<evidence type="ECO:0000313" key="3">
    <source>
        <dbReference type="EMBL" id="GAB95856.1"/>
    </source>
</evidence>
<evidence type="ECO:0000313" key="4">
    <source>
        <dbReference type="Proteomes" id="UP000008366"/>
    </source>
</evidence>
<sequence>MSKGERLIAAAGAVPWRIRSGKLQVALVHRPRYDDWSWPKGKLDPGEDWPVAAVREVWEETGLRVRLGIPLPEAHFRIGATNTRKHVLYWAAEITGGRGELCNEVDEVRWLTPKQARSQLSYARDREQLDALVKAHGNARLGVRPFAVVRHAKAVPRRKWKHEPDWLRPLDEQGFAEAEHMVDVLRAYGVTRLLSSSATRCLQTLQPYATAAALPLETSYALSEESYEKRPKHAIKAMRRHLHGPRPGAICSHGPLLPELLSTLAADAKGSARGTLRDAAESNLEKGEIVFGHLDRKNRIVAVERIPPHRP</sequence>
<dbReference type="GO" id="GO:0004081">
    <property type="term" value="F:bis(5'-nucleosyl)-tetraphosphatase (asymmetrical) activity"/>
    <property type="evidence" value="ECO:0007669"/>
    <property type="project" value="TreeGrafter"/>
</dbReference>